<dbReference type="PROSITE" id="PS50082">
    <property type="entry name" value="WD_REPEATS_2"/>
    <property type="match status" value="1"/>
</dbReference>
<dbReference type="PROSITE" id="PS51257">
    <property type="entry name" value="PROKAR_LIPOPROTEIN"/>
    <property type="match status" value="1"/>
</dbReference>
<accession>A0A1K1Q4Z8</accession>
<dbReference type="PROSITE" id="PS50294">
    <property type="entry name" value="WD_REPEATS_REGION"/>
    <property type="match status" value="1"/>
</dbReference>
<gene>
    <name evidence="2" type="ORF">SAMN02927921_02265</name>
</gene>
<reference evidence="2 3" key="1">
    <citation type="submission" date="2016-11" db="EMBL/GenBank/DDBJ databases">
        <authorList>
            <person name="Jaros S."/>
            <person name="Januszkiewicz K."/>
            <person name="Wedrychowicz H."/>
        </authorList>
    </citation>
    <scope>NUCLEOTIDE SEQUENCE [LARGE SCALE GENOMIC DNA]</scope>
    <source>
        <strain evidence="2 3">CGMCC 1.12145</strain>
    </source>
</reference>
<dbReference type="EMBL" id="FPJE01000011">
    <property type="protein sequence ID" value="SFW54820.1"/>
    <property type="molecule type" value="Genomic_DNA"/>
</dbReference>
<dbReference type="InterPro" id="IPR015943">
    <property type="entry name" value="WD40/YVTN_repeat-like_dom_sf"/>
</dbReference>
<name>A0A1K1Q4Z8_9FLAO</name>
<dbReference type="SMART" id="SM00320">
    <property type="entry name" value="WD40"/>
    <property type="match status" value="2"/>
</dbReference>
<protein>
    <submittedName>
        <fullName evidence="2">Uncharacterized protein</fullName>
    </submittedName>
</protein>
<dbReference type="Gene3D" id="2.130.10.10">
    <property type="entry name" value="YVTN repeat-like/Quinoprotein amine dehydrogenase"/>
    <property type="match status" value="2"/>
</dbReference>
<dbReference type="InterPro" id="IPR011047">
    <property type="entry name" value="Quinoprotein_ADH-like_sf"/>
</dbReference>
<dbReference type="STRING" id="1150368.SAMN02927921_02265"/>
<proteinExistence type="predicted"/>
<dbReference type="InterPro" id="IPR001680">
    <property type="entry name" value="WD40_rpt"/>
</dbReference>
<evidence type="ECO:0000313" key="2">
    <source>
        <dbReference type="EMBL" id="SFW54820.1"/>
    </source>
</evidence>
<dbReference type="SUPFAM" id="SSF50998">
    <property type="entry name" value="Quinoprotein alcohol dehydrogenase-like"/>
    <property type="match status" value="1"/>
</dbReference>
<evidence type="ECO:0000313" key="3">
    <source>
        <dbReference type="Proteomes" id="UP000182248"/>
    </source>
</evidence>
<dbReference type="AlphaFoldDB" id="A0A1K1Q4Z8"/>
<dbReference type="Proteomes" id="UP000182248">
    <property type="component" value="Unassembled WGS sequence"/>
</dbReference>
<sequence length="323" mass="36321">MTGFSKIIVLFLIAGFIAGCQQHITVKKTKMTGINPVSYTDVTFRSGRDTVLVSTFDGKIYEVVRNHPGKKQVAHIDDEIYDMAYDPGKEEIYAATLHSGIAVIDVRNGKTVRTLPLKTTWAHRLCYNPENGILATYDFKGNNYLWDTTKDFSTLDIPEQLKKLRPQYIADNGTVYFDGNGKITAWNSGTDTVEQTDVKGRLADVDDENNLLLTGGKEFAFYHSEQDSVYYRKAHPDWPIYLADRDTIVKVPLSLEINFALMTGESVYTCGLDKSLRKWDKRSGALAETFSSHRNTPSGMDMNTGKTQLVTVDLGGNIRFWDL</sequence>
<feature type="repeat" description="WD" evidence="1">
    <location>
        <begin position="290"/>
        <end position="323"/>
    </location>
</feature>
<organism evidence="2 3">
    <name type="scientific">Sinomicrobium oceani</name>
    <dbReference type="NCBI Taxonomy" id="1150368"/>
    <lineage>
        <taxon>Bacteria</taxon>
        <taxon>Pseudomonadati</taxon>
        <taxon>Bacteroidota</taxon>
        <taxon>Flavobacteriia</taxon>
        <taxon>Flavobacteriales</taxon>
        <taxon>Flavobacteriaceae</taxon>
        <taxon>Sinomicrobium</taxon>
    </lineage>
</organism>
<keyword evidence="1" id="KW-0853">WD repeat</keyword>
<evidence type="ECO:0000256" key="1">
    <source>
        <dbReference type="PROSITE-ProRule" id="PRU00221"/>
    </source>
</evidence>
<keyword evidence="3" id="KW-1185">Reference proteome</keyword>